<keyword evidence="3" id="KW-1185">Reference proteome</keyword>
<organism evidence="2 3">
    <name type="scientific">Solimicrobium silvestre</name>
    <dbReference type="NCBI Taxonomy" id="2099400"/>
    <lineage>
        <taxon>Bacteria</taxon>
        <taxon>Pseudomonadati</taxon>
        <taxon>Pseudomonadota</taxon>
        <taxon>Betaproteobacteria</taxon>
        <taxon>Burkholderiales</taxon>
        <taxon>Oxalobacteraceae</taxon>
        <taxon>Solimicrobium</taxon>
    </lineage>
</organism>
<dbReference type="Pfam" id="PF05016">
    <property type="entry name" value="ParE_toxin"/>
    <property type="match status" value="1"/>
</dbReference>
<dbReference type="Proteomes" id="UP000237839">
    <property type="component" value="Unassembled WGS sequence"/>
</dbReference>
<dbReference type="Gene3D" id="3.30.2310.20">
    <property type="entry name" value="RelE-like"/>
    <property type="match status" value="1"/>
</dbReference>
<dbReference type="PANTHER" id="PTHR38813">
    <property type="match status" value="1"/>
</dbReference>
<accession>A0A2S9H232</accession>
<dbReference type="EMBL" id="PUGF01000004">
    <property type="protein sequence ID" value="PRC94045.1"/>
    <property type="molecule type" value="Genomic_DNA"/>
</dbReference>
<dbReference type="PANTHER" id="PTHR38813:SF1">
    <property type="entry name" value="TOXIN RELE1-RELATED"/>
    <property type="match status" value="1"/>
</dbReference>
<protein>
    <submittedName>
        <fullName evidence="2">Cytotoxic translational repressor of toxin-antitoxin stability system</fullName>
    </submittedName>
</protein>
<dbReference type="InterPro" id="IPR035093">
    <property type="entry name" value="RelE/ParE_toxin_dom_sf"/>
</dbReference>
<dbReference type="AlphaFoldDB" id="A0A2S9H232"/>
<dbReference type="OrthoDB" id="5570653at2"/>
<sequence>MNSVNYTPKAAKQLRKLQAQDSKKVRGECDKLAAMPNCINVKSLTNHEYQYRLRVGGYRVFFNFDGVIHIVSIQEVKKRDENTY</sequence>
<dbReference type="InterPro" id="IPR052747">
    <property type="entry name" value="TA_system_RelE_toxin"/>
</dbReference>
<comment type="caution">
    <text evidence="2">The sequence shown here is derived from an EMBL/GenBank/DDBJ whole genome shotgun (WGS) entry which is preliminary data.</text>
</comment>
<proteinExistence type="predicted"/>
<gene>
    <name evidence="2" type="ORF">S2091_1218</name>
</gene>
<name>A0A2S9H232_9BURK</name>
<keyword evidence="1" id="KW-1277">Toxin-antitoxin system</keyword>
<evidence type="ECO:0000313" key="3">
    <source>
        <dbReference type="Proteomes" id="UP000237839"/>
    </source>
</evidence>
<dbReference type="InterPro" id="IPR007712">
    <property type="entry name" value="RelE/ParE_toxin"/>
</dbReference>
<evidence type="ECO:0000256" key="1">
    <source>
        <dbReference type="ARBA" id="ARBA00022649"/>
    </source>
</evidence>
<reference evidence="2 3" key="1">
    <citation type="submission" date="2018-02" db="EMBL/GenBank/DDBJ databases">
        <title>Solimicrobium silvestre gen. nov., sp. nov., isolated from alpine forest soil.</title>
        <authorList>
            <person name="Margesin R."/>
            <person name="Albuquerque L."/>
            <person name="Zhang D.-C."/>
            <person name="Froufe H.J.C."/>
            <person name="Severino R."/>
            <person name="Roxo I."/>
            <person name="Egas C."/>
            <person name="Da Costa M.S."/>
        </authorList>
    </citation>
    <scope>NUCLEOTIDE SEQUENCE [LARGE SCALE GENOMIC DNA]</scope>
    <source>
        <strain evidence="2 3">S20-91</strain>
    </source>
</reference>
<dbReference type="SUPFAM" id="SSF143011">
    <property type="entry name" value="RelE-like"/>
    <property type="match status" value="1"/>
</dbReference>
<evidence type="ECO:0000313" key="2">
    <source>
        <dbReference type="EMBL" id="PRC94045.1"/>
    </source>
</evidence>
<dbReference type="RefSeq" id="WP_105530905.1">
    <property type="nucleotide sequence ID" value="NZ_PUGF01000004.1"/>
</dbReference>